<dbReference type="EMBL" id="JAAIIH010000008">
    <property type="protein sequence ID" value="NMN00636.1"/>
    <property type="molecule type" value="Genomic_DNA"/>
</dbReference>
<evidence type="ECO:0008006" key="5">
    <source>
        <dbReference type="Google" id="ProtNLM"/>
    </source>
</evidence>
<comment type="caution">
    <text evidence="3">The sequence shown here is derived from an EMBL/GenBank/DDBJ whole genome shotgun (WGS) entry which is preliminary data.</text>
</comment>
<evidence type="ECO:0000313" key="3">
    <source>
        <dbReference type="EMBL" id="NMN00636.1"/>
    </source>
</evidence>
<keyword evidence="2" id="KW-0472">Membrane</keyword>
<dbReference type="RefSeq" id="WP_169275779.1">
    <property type="nucleotide sequence ID" value="NZ_JAAIIH010000008.1"/>
</dbReference>
<keyword evidence="4" id="KW-1185">Reference proteome</keyword>
<name>A0A7Y0HXW4_9BIFI</name>
<dbReference type="Proteomes" id="UP000588277">
    <property type="component" value="Unassembled WGS sequence"/>
</dbReference>
<accession>A0A7Y0HXW4</accession>
<feature type="transmembrane region" description="Helical" evidence="2">
    <location>
        <begin position="217"/>
        <end position="235"/>
    </location>
</feature>
<protein>
    <recommendedName>
        <fullName evidence="5">DUF805 domain-containing protein</fullName>
    </recommendedName>
</protein>
<dbReference type="GO" id="GO:0005886">
    <property type="term" value="C:plasma membrane"/>
    <property type="evidence" value="ECO:0007669"/>
    <property type="project" value="TreeGrafter"/>
</dbReference>
<reference evidence="3 4" key="1">
    <citation type="submission" date="2020-02" db="EMBL/GenBank/DDBJ databases">
        <title>Characterization of phylogenetic diversity of novel bifidobacterial species isolated in Czech ZOOs.</title>
        <authorList>
            <person name="Lugli G.A."/>
            <person name="Vera N.B."/>
            <person name="Ventura M."/>
        </authorList>
    </citation>
    <scope>NUCLEOTIDE SEQUENCE [LARGE SCALE GENOMIC DNA]</scope>
    <source>
        <strain evidence="3 4">DSM 109958</strain>
    </source>
</reference>
<feature type="transmembrane region" description="Helical" evidence="2">
    <location>
        <begin position="247"/>
        <end position="266"/>
    </location>
</feature>
<evidence type="ECO:0000256" key="2">
    <source>
        <dbReference type="SAM" id="Phobius"/>
    </source>
</evidence>
<proteinExistence type="predicted"/>
<feature type="region of interest" description="Disordered" evidence="1">
    <location>
        <begin position="1"/>
        <end position="140"/>
    </location>
</feature>
<sequence>MTDPNPQQPSDPQNPQYQQQAAQQPTQPTQSAQPQAAYQQPQPEYGAYASQYQAQYQTPQYQTPQGQQPAQPQPEYGQYAPQNQQPPYQQPYQTQYQQQPPQYGQQYAQPGANPNPFAQQNANPYANPNPYAQGTQGTYGAPLPQGAPAAAYMTEPPLNMPWYGIGFGEAIKRLFQKIVVWKGRASRGEFWWAILFLWLVGFGIGFVGSFLGDLSTGVSAVWNIASSLILLPIAIRRLHDTDRSGWFVLFYAVPTVLNWVVGATTARPLMHELENAAPSLMSIQSEAQLEAWIMNLMEQYANTFVLIGLISLLSLVGTIVMIVMLAGRTKPEGARFDV</sequence>
<dbReference type="PANTHER" id="PTHR34980:SF2">
    <property type="entry name" value="INNER MEMBRANE PROTEIN YHAH-RELATED"/>
    <property type="match status" value="1"/>
</dbReference>
<dbReference type="PANTHER" id="PTHR34980">
    <property type="entry name" value="INNER MEMBRANE PROTEIN-RELATED-RELATED"/>
    <property type="match status" value="1"/>
</dbReference>
<keyword evidence="2" id="KW-0812">Transmembrane</keyword>
<keyword evidence="2" id="KW-1133">Transmembrane helix</keyword>
<dbReference type="Pfam" id="PF05656">
    <property type="entry name" value="DUF805"/>
    <property type="match status" value="1"/>
</dbReference>
<feature type="transmembrane region" description="Helical" evidence="2">
    <location>
        <begin position="304"/>
        <end position="326"/>
    </location>
</feature>
<dbReference type="AlphaFoldDB" id="A0A7Y0HXW4"/>
<organism evidence="3 4">
    <name type="scientific">Bifidobacterium moraviense</name>
    <dbReference type="NCBI Taxonomy" id="2675323"/>
    <lineage>
        <taxon>Bacteria</taxon>
        <taxon>Bacillati</taxon>
        <taxon>Actinomycetota</taxon>
        <taxon>Actinomycetes</taxon>
        <taxon>Bifidobacteriales</taxon>
        <taxon>Bifidobacteriaceae</taxon>
        <taxon>Bifidobacterium</taxon>
    </lineage>
</organism>
<evidence type="ECO:0000313" key="4">
    <source>
        <dbReference type="Proteomes" id="UP000588277"/>
    </source>
</evidence>
<dbReference type="InterPro" id="IPR008523">
    <property type="entry name" value="DUF805"/>
</dbReference>
<feature type="transmembrane region" description="Helical" evidence="2">
    <location>
        <begin position="190"/>
        <end position="211"/>
    </location>
</feature>
<evidence type="ECO:0000256" key="1">
    <source>
        <dbReference type="SAM" id="MobiDB-lite"/>
    </source>
</evidence>
<gene>
    <name evidence="3" type="ORF">G1C96_1215</name>
</gene>